<evidence type="ECO:0008006" key="3">
    <source>
        <dbReference type="Google" id="ProtNLM"/>
    </source>
</evidence>
<gene>
    <name evidence="1" type="ORF">SAMN02745190_02211</name>
</gene>
<evidence type="ECO:0000313" key="1">
    <source>
        <dbReference type="EMBL" id="SHF25430.1"/>
    </source>
</evidence>
<name>A0A1M5A536_9FIRM</name>
<dbReference type="OrthoDB" id="9794645at2"/>
<sequence>MKRRSYFGILIAFAVFAQVLFAEAVLASGIPVSNPARWMYYEADVKGKDADVFFVCPTAVVTGVNADIEDEKTREAILNATNMEIGIYNKNARVFAPYYEMATLEDYSVGGEQCKRALDSAYEDLRETFRYYLLHENNGRPIILAGFSQGADMIYRLLQDEFACPWTAQKLVAAYAIGWPCTREMTEKYPQLKAAKGESDIGVIVSFECEAPELTESLIVPKGVKMLSINPLNWKTDGTHAGKGLNKGYVQADGKAAIVKEIPRLCGAHIDTERGTLKVTEVTPKEYPALLGFLPDGSYHIYDYMFFYRNLQENVLKRIDAWKEARGKN</sequence>
<keyword evidence="2" id="KW-1185">Reference proteome</keyword>
<dbReference type="RefSeq" id="WP_144340536.1">
    <property type="nucleotide sequence ID" value="NZ_FQUG01000010.1"/>
</dbReference>
<dbReference type="EMBL" id="FQUG01000010">
    <property type="protein sequence ID" value="SHF25430.1"/>
    <property type="molecule type" value="Genomic_DNA"/>
</dbReference>
<dbReference type="STRING" id="1123243.SAMN02745190_02211"/>
<dbReference type="InterPro" id="IPR021440">
    <property type="entry name" value="DUF3089"/>
</dbReference>
<protein>
    <recommendedName>
        <fullName evidence="3">DUF3089 domain-containing protein</fullName>
    </recommendedName>
</protein>
<dbReference type="SUPFAM" id="SSF53474">
    <property type="entry name" value="alpha/beta-Hydrolases"/>
    <property type="match status" value="1"/>
</dbReference>
<dbReference type="InterPro" id="IPR029058">
    <property type="entry name" value="AB_hydrolase_fold"/>
</dbReference>
<proteinExistence type="predicted"/>
<organism evidence="1 2">
    <name type="scientific">Schwartzia succinivorans DSM 10502</name>
    <dbReference type="NCBI Taxonomy" id="1123243"/>
    <lineage>
        <taxon>Bacteria</taxon>
        <taxon>Bacillati</taxon>
        <taxon>Bacillota</taxon>
        <taxon>Negativicutes</taxon>
        <taxon>Selenomonadales</taxon>
        <taxon>Selenomonadaceae</taxon>
        <taxon>Schwartzia</taxon>
    </lineage>
</organism>
<reference evidence="1 2" key="1">
    <citation type="submission" date="2016-11" db="EMBL/GenBank/DDBJ databases">
        <authorList>
            <person name="Jaros S."/>
            <person name="Januszkiewicz K."/>
            <person name="Wedrychowicz H."/>
        </authorList>
    </citation>
    <scope>NUCLEOTIDE SEQUENCE [LARGE SCALE GENOMIC DNA]</scope>
    <source>
        <strain evidence="1 2">DSM 10502</strain>
    </source>
</reference>
<dbReference type="AlphaFoldDB" id="A0A1M5A536"/>
<dbReference type="Pfam" id="PF11288">
    <property type="entry name" value="DUF3089"/>
    <property type="match status" value="1"/>
</dbReference>
<accession>A0A1M5A536</accession>
<dbReference type="Proteomes" id="UP000184404">
    <property type="component" value="Unassembled WGS sequence"/>
</dbReference>
<evidence type="ECO:0000313" key="2">
    <source>
        <dbReference type="Proteomes" id="UP000184404"/>
    </source>
</evidence>